<dbReference type="PANTHER" id="PTHR20854">
    <property type="entry name" value="INOSITOL MONOPHOSPHATASE"/>
    <property type="match status" value="1"/>
</dbReference>
<proteinExistence type="inferred from homology"/>
<protein>
    <submittedName>
        <fullName evidence="5">Inositol monophosphatase family protein</fullName>
    </submittedName>
</protein>
<dbReference type="EMBL" id="JBHMEA010000024">
    <property type="protein sequence ID" value="MFB9231637.1"/>
    <property type="molecule type" value="Genomic_DNA"/>
</dbReference>
<dbReference type="PROSITE" id="PS00629">
    <property type="entry name" value="IMP_1"/>
    <property type="match status" value="1"/>
</dbReference>
<dbReference type="PRINTS" id="PR00377">
    <property type="entry name" value="IMPHPHTASES"/>
</dbReference>
<dbReference type="Pfam" id="PF00459">
    <property type="entry name" value="Inositol_P"/>
    <property type="match status" value="1"/>
</dbReference>
<organism evidence="5 6">
    <name type="scientific">Pseudohalocynthiibacter aestuariivivens</name>
    <dbReference type="NCBI Taxonomy" id="1591409"/>
    <lineage>
        <taxon>Bacteria</taxon>
        <taxon>Pseudomonadati</taxon>
        <taxon>Pseudomonadota</taxon>
        <taxon>Alphaproteobacteria</taxon>
        <taxon>Rhodobacterales</taxon>
        <taxon>Paracoccaceae</taxon>
        <taxon>Pseudohalocynthiibacter</taxon>
    </lineage>
</organism>
<dbReference type="Gene3D" id="3.30.540.10">
    <property type="entry name" value="Fructose-1,6-Bisphosphatase, subunit A, domain 1"/>
    <property type="match status" value="1"/>
</dbReference>
<dbReference type="PANTHER" id="PTHR20854:SF4">
    <property type="entry name" value="INOSITOL-1-MONOPHOSPHATASE-RELATED"/>
    <property type="match status" value="1"/>
</dbReference>
<dbReference type="Gene3D" id="3.40.190.80">
    <property type="match status" value="1"/>
</dbReference>
<keyword evidence="4" id="KW-0460">Magnesium</keyword>
<reference evidence="5 6" key="1">
    <citation type="submission" date="2024-09" db="EMBL/GenBank/DDBJ databases">
        <authorList>
            <person name="Sun Q."/>
            <person name="Mori K."/>
        </authorList>
    </citation>
    <scope>NUCLEOTIDE SEQUENCE [LARGE SCALE GENOMIC DNA]</scope>
    <source>
        <strain evidence="5 6">CECT 8726</strain>
    </source>
</reference>
<keyword evidence="2" id="KW-0479">Metal-binding</keyword>
<dbReference type="InterPro" id="IPR020583">
    <property type="entry name" value="Inositol_monoP_metal-BS"/>
</dbReference>
<dbReference type="RefSeq" id="WP_213890243.1">
    <property type="nucleotide sequence ID" value="NZ_JAGFNU010000009.1"/>
</dbReference>
<name>A0ABV5JDV2_9RHOB</name>
<gene>
    <name evidence="5" type="ORF">ACFFUT_07540</name>
</gene>
<keyword evidence="6" id="KW-1185">Reference proteome</keyword>
<sequence length="262" mass="27994">MPTSERAEKASEIATAAGALALRYFRQLESLTVEEKGHQDFVSQADRDVETFVRDELSKIFPEDSIVGEEHAPTIGSSGFTWVIDPIDGTANFVNGIPIWTVVLAGVRSGQTELGVIYDPCYDETYSAVAGQGASLNGRKLQMATDKRLSDGSIGVGYSNRTSPDVTCKLIRSLLDEGSVFQRNASGALSLAYVAAGRLLGYSEEHMNAWDCLAGQLLISEAGGCVEEQNADHMIATGGRVIVGGKGVFKHLVRISEAAFDG</sequence>
<dbReference type="InterPro" id="IPR000760">
    <property type="entry name" value="Inositol_monophosphatase-like"/>
</dbReference>
<evidence type="ECO:0000256" key="4">
    <source>
        <dbReference type="ARBA" id="ARBA00022842"/>
    </source>
</evidence>
<evidence type="ECO:0000256" key="1">
    <source>
        <dbReference type="ARBA" id="ARBA00009759"/>
    </source>
</evidence>
<evidence type="ECO:0000256" key="2">
    <source>
        <dbReference type="ARBA" id="ARBA00022723"/>
    </source>
</evidence>
<dbReference type="PRINTS" id="PR01959">
    <property type="entry name" value="SBIMPHPHTASE"/>
</dbReference>
<comment type="similarity">
    <text evidence="1">Belongs to the inositol monophosphatase superfamily.</text>
</comment>
<dbReference type="SUPFAM" id="SSF56655">
    <property type="entry name" value="Carbohydrate phosphatase"/>
    <property type="match status" value="1"/>
</dbReference>
<comment type="caution">
    <text evidence="5">The sequence shown here is derived from an EMBL/GenBank/DDBJ whole genome shotgun (WGS) entry which is preliminary data.</text>
</comment>
<accession>A0ABV5JDV2</accession>
<evidence type="ECO:0000256" key="3">
    <source>
        <dbReference type="ARBA" id="ARBA00022801"/>
    </source>
</evidence>
<evidence type="ECO:0000313" key="6">
    <source>
        <dbReference type="Proteomes" id="UP001589683"/>
    </source>
</evidence>
<dbReference type="Proteomes" id="UP001589683">
    <property type="component" value="Unassembled WGS sequence"/>
</dbReference>
<evidence type="ECO:0000313" key="5">
    <source>
        <dbReference type="EMBL" id="MFB9231637.1"/>
    </source>
</evidence>
<keyword evidence="3" id="KW-0378">Hydrolase</keyword>
<dbReference type="InterPro" id="IPR022337">
    <property type="entry name" value="Inositol_monophosphatase_SuhB"/>
</dbReference>